<gene>
    <name evidence="5" type="ORF">ATC1_12286</name>
</gene>
<keyword evidence="3" id="KW-0143">Chaperone</keyword>
<keyword evidence="1 4" id="KW-0547">Nucleotide-binding</keyword>
<evidence type="ECO:0000313" key="5">
    <source>
        <dbReference type="EMBL" id="GAP39751.1"/>
    </source>
</evidence>
<dbReference type="Gene3D" id="3.90.640.10">
    <property type="entry name" value="Actin, Chain A, domain 4"/>
    <property type="match status" value="1"/>
</dbReference>
<keyword evidence="2 4" id="KW-0067">ATP-binding</keyword>
<dbReference type="InterPro" id="IPR029047">
    <property type="entry name" value="HSP70_peptide-bd_sf"/>
</dbReference>
<dbReference type="InterPro" id="IPR043129">
    <property type="entry name" value="ATPase_NBD"/>
</dbReference>
<proteinExistence type="inferred from homology"/>
<dbReference type="RefSeq" id="WP_062278449.1">
    <property type="nucleotide sequence ID" value="NZ_DF968180.1"/>
</dbReference>
<dbReference type="EMBL" id="DF968180">
    <property type="protein sequence ID" value="GAP39751.1"/>
    <property type="molecule type" value="Genomic_DNA"/>
</dbReference>
<dbReference type="AlphaFoldDB" id="A0A0K8PAT0"/>
<sequence>MTENKLAIDFGNSNTVLALWNEALQTTETISLPEFSDGSDFLIPSLIHYESDGNQLIGNQIISRNLLSSPHTFRWMKRYISLRSPYQIQIGNMRINAQQAAEDFLNALKLAATDTYTFQSDEITLSVPIESFEYYQNWLMSLTDRHHAERIRIVDEASAAAAGYGEKVHPGEVFLLFDFGGSTMQTAITIAEESEGSGNRFCRILGKAGCSIGGAVIDRWIYEEVCRENGLSPHQPEVIQNSCTLLSLCEKVKQQLSAQESVEYAFTLSNKRTITNLFTRKKLENILSENQLVESVHRLVKDAVMQAADHGYPVESIKKVIPVGGSCLIPMIQKTLIDQFGIEKMAFGEPMGAVARGAACFAGGLEIFDFIQHEYAVRYRNPANGAYAFHTIIKRRTRYPTLEPISTLTIKAAFDQQSLLGLAIYEISSQSSFPSGHFEIMFNENGEVRIFPTEQEENDSHLFYWMNEQTPSFLVANPPAAKGEARFSVEFEIDSNKMLLISAFDLKNGEKVFSRFPVIRLT</sequence>
<evidence type="ECO:0000256" key="2">
    <source>
        <dbReference type="ARBA" id="ARBA00022840"/>
    </source>
</evidence>
<dbReference type="GO" id="GO:0140662">
    <property type="term" value="F:ATP-dependent protein folding chaperone"/>
    <property type="evidence" value="ECO:0007669"/>
    <property type="project" value="InterPro"/>
</dbReference>
<evidence type="ECO:0000256" key="1">
    <source>
        <dbReference type="ARBA" id="ARBA00022741"/>
    </source>
</evidence>
<dbReference type="STRING" id="1678840.ATC1_12286"/>
<dbReference type="InterPro" id="IPR013126">
    <property type="entry name" value="Hsp_70_fam"/>
</dbReference>
<evidence type="ECO:0000313" key="6">
    <source>
        <dbReference type="Proteomes" id="UP000053370"/>
    </source>
</evidence>
<organism evidence="5">
    <name type="scientific">Flexilinea flocculi</name>
    <dbReference type="NCBI Taxonomy" id="1678840"/>
    <lineage>
        <taxon>Bacteria</taxon>
        <taxon>Bacillati</taxon>
        <taxon>Chloroflexota</taxon>
        <taxon>Anaerolineae</taxon>
        <taxon>Anaerolineales</taxon>
        <taxon>Anaerolineaceae</taxon>
        <taxon>Flexilinea</taxon>
    </lineage>
</organism>
<dbReference type="Gene3D" id="3.30.420.40">
    <property type="match status" value="2"/>
</dbReference>
<dbReference type="Gene3D" id="2.60.34.10">
    <property type="entry name" value="Substrate Binding Domain Of DNAk, Chain A, domain 1"/>
    <property type="match status" value="1"/>
</dbReference>
<name>A0A0K8PAT0_9CHLR</name>
<comment type="similarity">
    <text evidence="4">Belongs to the heat shock protein 70 family.</text>
</comment>
<dbReference type="OrthoDB" id="9766019at2"/>
<dbReference type="SUPFAM" id="SSF53067">
    <property type="entry name" value="Actin-like ATPase domain"/>
    <property type="match status" value="2"/>
</dbReference>
<dbReference type="PANTHER" id="PTHR19375">
    <property type="entry name" value="HEAT SHOCK PROTEIN 70KDA"/>
    <property type="match status" value="1"/>
</dbReference>
<dbReference type="Pfam" id="PF00012">
    <property type="entry name" value="HSP70"/>
    <property type="match status" value="1"/>
</dbReference>
<evidence type="ECO:0000256" key="3">
    <source>
        <dbReference type="ARBA" id="ARBA00023186"/>
    </source>
</evidence>
<dbReference type="GO" id="GO:0005524">
    <property type="term" value="F:ATP binding"/>
    <property type="evidence" value="ECO:0007669"/>
    <property type="project" value="UniProtKB-KW"/>
</dbReference>
<accession>A0A0K8PAT0</accession>
<reference evidence="5" key="1">
    <citation type="journal article" date="2015" name="Genome Announc.">
        <title>Draft Genome Sequence of Anaerolineae Strain TC1, a Novel Isolate from a Methanogenic Wastewater Treatment System.</title>
        <authorList>
            <person name="Matsuura N."/>
            <person name="Tourlousse D.M."/>
            <person name="Sun L."/>
            <person name="Toyonaga M."/>
            <person name="Kuroda K."/>
            <person name="Ohashi A."/>
            <person name="Cruz R."/>
            <person name="Yamaguchi T."/>
            <person name="Sekiguchi Y."/>
        </authorList>
    </citation>
    <scope>NUCLEOTIDE SEQUENCE [LARGE SCALE GENOMIC DNA]</scope>
    <source>
        <strain evidence="5">TC1</strain>
    </source>
</reference>
<dbReference type="SUPFAM" id="SSF100920">
    <property type="entry name" value="Heat shock protein 70kD (HSP70), peptide-binding domain"/>
    <property type="match status" value="1"/>
</dbReference>
<evidence type="ECO:0000256" key="4">
    <source>
        <dbReference type="RuleBase" id="RU003322"/>
    </source>
</evidence>
<dbReference type="Proteomes" id="UP000053370">
    <property type="component" value="Unassembled WGS sequence"/>
</dbReference>
<protein>
    <submittedName>
        <fullName evidence="5">Molecular chaperone DnaK</fullName>
    </submittedName>
</protein>
<keyword evidence="6" id="KW-1185">Reference proteome</keyword>